<evidence type="ECO:0000313" key="2">
    <source>
        <dbReference type="EMBL" id="GAA6145421.1"/>
    </source>
</evidence>
<protein>
    <recommendedName>
        <fullName evidence="4">DUF4124 domain-containing protein</fullName>
    </recommendedName>
</protein>
<proteinExistence type="predicted"/>
<organism evidence="2 3">
    <name type="scientific">Thalassolituus maritimus</name>
    <dbReference type="NCBI Taxonomy" id="484498"/>
    <lineage>
        <taxon>Bacteria</taxon>
        <taxon>Pseudomonadati</taxon>
        <taxon>Pseudomonadota</taxon>
        <taxon>Gammaproteobacteria</taxon>
        <taxon>Oceanospirillales</taxon>
        <taxon>Oceanospirillaceae</taxon>
        <taxon>Thalassolituus</taxon>
    </lineage>
</organism>
<gene>
    <name evidence="2" type="ORF">NBRC116585_15390</name>
</gene>
<dbReference type="EMBL" id="BAABWH010000003">
    <property type="protein sequence ID" value="GAA6145421.1"/>
    <property type="molecule type" value="Genomic_DNA"/>
</dbReference>
<keyword evidence="3" id="KW-1185">Reference proteome</keyword>
<dbReference type="Proteomes" id="UP001481413">
    <property type="component" value="Unassembled WGS sequence"/>
</dbReference>
<sequence>MADGSYYTWVDAQGRIHNVPMNPNENSENDPPAESPPGDDNVYLSEQEIEERIRQYDEDNPAFYVTVEADGRVRTEVYDAEAEQNAAAEEVSDDGAVVIGWDPMLAPPFRVDPEVTAGACCESFSDQFVDVLVPFKSVQLFDPVRYRAFPTGRGNRSAWYFNVGSADEATTGQRFLMLRLRGAPVKGRLIALNAAGKPLYHEVEMPFDTAPESWHSMAYHEYKILIEDSAVERFIFYLDLKPAEELSLEVRWADGYVPFQ</sequence>
<comment type="caution">
    <text evidence="2">The sequence shown here is derived from an EMBL/GenBank/DDBJ whole genome shotgun (WGS) entry which is preliminary data.</text>
</comment>
<name>A0ABP9ZZ62_9GAMM</name>
<evidence type="ECO:0000313" key="3">
    <source>
        <dbReference type="Proteomes" id="UP001481413"/>
    </source>
</evidence>
<evidence type="ECO:0000256" key="1">
    <source>
        <dbReference type="SAM" id="MobiDB-lite"/>
    </source>
</evidence>
<evidence type="ECO:0008006" key="4">
    <source>
        <dbReference type="Google" id="ProtNLM"/>
    </source>
</evidence>
<feature type="region of interest" description="Disordered" evidence="1">
    <location>
        <begin position="17"/>
        <end position="41"/>
    </location>
</feature>
<reference evidence="2 3" key="1">
    <citation type="submission" date="2024-04" db="EMBL/GenBank/DDBJ databases">
        <title>Draft genome sequence of Thalassolituus maritimus NBRC 116585.</title>
        <authorList>
            <person name="Miyakawa T."/>
            <person name="Kusuya Y."/>
            <person name="Miura T."/>
        </authorList>
    </citation>
    <scope>NUCLEOTIDE SEQUENCE [LARGE SCALE GENOMIC DNA]</scope>
    <source>
        <strain evidence="2 3">5NW40-0001</strain>
    </source>
</reference>
<accession>A0ABP9ZZ62</accession>